<evidence type="ECO:0000313" key="3">
    <source>
        <dbReference type="Proteomes" id="UP000653127"/>
    </source>
</evidence>
<dbReference type="AlphaFoldDB" id="A0A926DYJ1"/>
<feature type="transmembrane region" description="Helical" evidence="1">
    <location>
        <begin position="93"/>
        <end position="110"/>
    </location>
</feature>
<accession>A0A926DYJ1</accession>
<comment type="caution">
    <text evidence="2">The sequence shown here is derived from an EMBL/GenBank/DDBJ whole genome shotgun (WGS) entry which is preliminary data.</text>
</comment>
<dbReference type="Pfam" id="PF05437">
    <property type="entry name" value="AzlD"/>
    <property type="match status" value="1"/>
</dbReference>
<dbReference type="RefSeq" id="WP_249283259.1">
    <property type="nucleotide sequence ID" value="NZ_JACRST010000015.1"/>
</dbReference>
<organism evidence="2 3">
    <name type="scientific">Ligaoa zhengdingensis</name>
    <dbReference type="NCBI Taxonomy" id="2763658"/>
    <lineage>
        <taxon>Bacteria</taxon>
        <taxon>Bacillati</taxon>
        <taxon>Bacillota</taxon>
        <taxon>Clostridia</taxon>
        <taxon>Eubacteriales</taxon>
        <taxon>Oscillospiraceae</taxon>
        <taxon>Ligaoa</taxon>
    </lineage>
</organism>
<keyword evidence="1" id="KW-0472">Membrane</keyword>
<gene>
    <name evidence="2" type="ORF">H8711_09625</name>
</gene>
<sequence>MTMTTGQSLVFFGLIAAVTLLTRALPFLLFPEHRAIPRYLRYLGTVLPAAVIGLLVVFCLKDIQPAQAPYGLPELLSVAAVAALHLWKKNTLLSIGAGTALYMVLVQAVFH</sequence>
<proteinExistence type="predicted"/>
<evidence type="ECO:0000256" key="1">
    <source>
        <dbReference type="SAM" id="Phobius"/>
    </source>
</evidence>
<feature type="transmembrane region" description="Helical" evidence="1">
    <location>
        <begin position="40"/>
        <end position="58"/>
    </location>
</feature>
<dbReference type="EMBL" id="JACRST010000015">
    <property type="protein sequence ID" value="MBC8547186.1"/>
    <property type="molecule type" value="Genomic_DNA"/>
</dbReference>
<keyword evidence="1" id="KW-0812">Transmembrane</keyword>
<evidence type="ECO:0000313" key="2">
    <source>
        <dbReference type="EMBL" id="MBC8547186.1"/>
    </source>
</evidence>
<protein>
    <submittedName>
        <fullName evidence="2">Branched-chain amino acid transporter permease</fullName>
    </submittedName>
</protein>
<keyword evidence="3" id="KW-1185">Reference proteome</keyword>
<reference evidence="2" key="1">
    <citation type="submission" date="2020-08" db="EMBL/GenBank/DDBJ databases">
        <title>Genome public.</title>
        <authorList>
            <person name="Liu C."/>
            <person name="Sun Q."/>
        </authorList>
    </citation>
    <scope>NUCLEOTIDE SEQUENCE</scope>
    <source>
        <strain evidence="2">NSJ-31</strain>
    </source>
</reference>
<dbReference type="InterPro" id="IPR008407">
    <property type="entry name" value="Brnchd-chn_aa_trnsp_AzlD"/>
</dbReference>
<dbReference type="PIRSF" id="PIRSF003203">
    <property type="entry name" value="AzlD"/>
    <property type="match status" value="1"/>
</dbReference>
<name>A0A926DYJ1_9FIRM</name>
<dbReference type="Proteomes" id="UP000653127">
    <property type="component" value="Unassembled WGS sequence"/>
</dbReference>
<keyword evidence="1" id="KW-1133">Transmembrane helix</keyword>